<protein>
    <recommendedName>
        <fullName evidence="2">Aspartate ammonia-lyase</fullName>
    </recommendedName>
</protein>
<dbReference type="EMBL" id="MLJW01000615">
    <property type="protein sequence ID" value="OIQ84473.1"/>
    <property type="molecule type" value="Genomic_DNA"/>
</dbReference>
<accession>A0A1J5QLR4</accession>
<dbReference type="AlphaFoldDB" id="A0A1J5QLR4"/>
<evidence type="ECO:0000313" key="1">
    <source>
        <dbReference type="EMBL" id="OIQ84473.1"/>
    </source>
</evidence>
<gene>
    <name evidence="1" type="ORF">GALL_336960</name>
</gene>
<evidence type="ECO:0008006" key="2">
    <source>
        <dbReference type="Google" id="ProtNLM"/>
    </source>
</evidence>
<sequence>MPTPQWIKKLGGHAGELYVAAELSKRGVPNSLLPENFSDDDILIGKKDGEGVAFIQVKACHPDRSSTFILRETDEKWIEAPDSQFVVFVWLGSPKKNEPPKYWVAKKRDVGAVCVQHAAHGTSNWERRFSPSDFDPKWEGNWNEFAAFFPKV</sequence>
<name>A0A1J5QLR4_9ZZZZ</name>
<proteinExistence type="predicted"/>
<reference evidence="1" key="1">
    <citation type="submission" date="2016-10" db="EMBL/GenBank/DDBJ databases">
        <title>Sequence of Gallionella enrichment culture.</title>
        <authorList>
            <person name="Poehlein A."/>
            <person name="Muehling M."/>
            <person name="Daniel R."/>
        </authorList>
    </citation>
    <scope>NUCLEOTIDE SEQUENCE</scope>
</reference>
<organism evidence="1">
    <name type="scientific">mine drainage metagenome</name>
    <dbReference type="NCBI Taxonomy" id="410659"/>
    <lineage>
        <taxon>unclassified sequences</taxon>
        <taxon>metagenomes</taxon>
        <taxon>ecological metagenomes</taxon>
    </lineage>
</organism>
<comment type="caution">
    <text evidence="1">The sequence shown here is derived from an EMBL/GenBank/DDBJ whole genome shotgun (WGS) entry which is preliminary data.</text>
</comment>